<gene>
    <name evidence="8" type="ORF">A4X09_0g5035</name>
</gene>
<feature type="transmembrane region" description="Helical" evidence="6">
    <location>
        <begin position="148"/>
        <end position="167"/>
    </location>
</feature>
<dbReference type="InterPro" id="IPR036259">
    <property type="entry name" value="MFS_trans_sf"/>
</dbReference>
<feature type="transmembrane region" description="Helical" evidence="6">
    <location>
        <begin position="206"/>
        <end position="232"/>
    </location>
</feature>
<feature type="transmembrane region" description="Helical" evidence="6">
    <location>
        <begin position="415"/>
        <end position="435"/>
    </location>
</feature>
<dbReference type="InterPro" id="IPR011701">
    <property type="entry name" value="MFS"/>
</dbReference>
<dbReference type="Proteomes" id="UP000078113">
    <property type="component" value="Unassembled WGS sequence"/>
</dbReference>
<comment type="subcellular location">
    <subcellularLocation>
        <location evidence="1">Membrane</location>
        <topology evidence="1">Multi-pass membrane protein</topology>
    </subcellularLocation>
</comment>
<dbReference type="Gene3D" id="1.20.1250.20">
    <property type="entry name" value="MFS general substrate transporter like domains"/>
    <property type="match status" value="1"/>
</dbReference>
<dbReference type="GO" id="GO:0022857">
    <property type="term" value="F:transmembrane transporter activity"/>
    <property type="evidence" value="ECO:0007669"/>
    <property type="project" value="InterPro"/>
</dbReference>
<feature type="transmembrane region" description="Helical" evidence="6">
    <location>
        <begin position="279"/>
        <end position="298"/>
    </location>
</feature>
<feature type="compositionally biased region" description="Basic and acidic residues" evidence="5">
    <location>
        <begin position="609"/>
        <end position="622"/>
    </location>
</feature>
<feature type="transmembrane region" description="Helical" evidence="6">
    <location>
        <begin position="350"/>
        <end position="370"/>
    </location>
</feature>
<keyword evidence="4 6" id="KW-0472">Membrane</keyword>
<keyword evidence="2 6" id="KW-0812">Transmembrane</keyword>
<proteinExistence type="predicted"/>
<feature type="transmembrane region" description="Helical" evidence="6">
    <location>
        <begin position="485"/>
        <end position="506"/>
    </location>
</feature>
<feature type="region of interest" description="Disordered" evidence="5">
    <location>
        <begin position="1"/>
        <end position="61"/>
    </location>
</feature>
<dbReference type="EMBL" id="LWDG02000239">
    <property type="protein sequence ID" value="KAE8267308.1"/>
    <property type="molecule type" value="Genomic_DNA"/>
</dbReference>
<name>A0A8X7N6I8_9BASI</name>
<dbReference type="GO" id="GO:0005886">
    <property type="term" value="C:plasma membrane"/>
    <property type="evidence" value="ECO:0007669"/>
    <property type="project" value="TreeGrafter"/>
</dbReference>
<reference evidence="8" key="1">
    <citation type="submission" date="2016-04" db="EMBL/GenBank/DDBJ databases">
        <authorList>
            <person name="Nguyen H.D."/>
            <person name="Samba Siva P."/>
            <person name="Cullis J."/>
            <person name="Levesque C.A."/>
            <person name="Hambleton S."/>
        </authorList>
    </citation>
    <scope>NUCLEOTIDE SEQUENCE</scope>
    <source>
        <strain evidence="8">DAOMC 236422</strain>
    </source>
</reference>
<feature type="transmembrane region" description="Helical" evidence="6">
    <location>
        <begin position="118"/>
        <end position="136"/>
    </location>
</feature>
<evidence type="ECO:0000259" key="7">
    <source>
        <dbReference type="PROSITE" id="PS50850"/>
    </source>
</evidence>
<protein>
    <recommendedName>
        <fullName evidence="7">Major facilitator superfamily (MFS) profile domain-containing protein</fullName>
    </recommendedName>
</protein>
<dbReference type="CDD" id="cd17502">
    <property type="entry name" value="MFS_Azr1_MDR_like"/>
    <property type="match status" value="1"/>
</dbReference>
<feature type="transmembrane region" description="Helical" evidence="6">
    <location>
        <begin position="553"/>
        <end position="572"/>
    </location>
</feature>
<evidence type="ECO:0000256" key="1">
    <source>
        <dbReference type="ARBA" id="ARBA00004141"/>
    </source>
</evidence>
<feature type="transmembrane region" description="Helical" evidence="6">
    <location>
        <begin position="78"/>
        <end position="98"/>
    </location>
</feature>
<comment type="caution">
    <text evidence="8">The sequence shown here is derived from an EMBL/GenBank/DDBJ whole genome shotgun (WGS) entry which is preliminary data.</text>
</comment>
<evidence type="ECO:0000256" key="2">
    <source>
        <dbReference type="ARBA" id="ARBA00022692"/>
    </source>
</evidence>
<reference evidence="8" key="2">
    <citation type="journal article" date="2019" name="IMA Fungus">
        <title>Genome sequencing and comparison of five Tilletia species to identify candidate genes for the detection of regulated species infecting wheat.</title>
        <authorList>
            <person name="Nguyen H.D.T."/>
            <person name="Sultana T."/>
            <person name="Kesanakurti P."/>
            <person name="Hambleton S."/>
        </authorList>
    </citation>
    <scope>NUCLEOTIDE SEQUENCE</scope>
    <source>
        <strain evidence="8">DAOMC 236422</strain>
    </source>
</reference>
<dbReference type="InterPro" id="IPR020846">
    <property type="entry name" value="MFS_dom"/>
</dbReference>
<keyword evidence="3 6" id="KW-1133">Transmembrane helix</keyword>
<feature type="region of interest" description="Disordered" evidence="5">
    <location>
        <begin position="602"/>
        <end position="626"/>
    </location>
</feature>
<feature type="transmembrane region" description="Helical" evidence="6">
    <location>
        <begin position="390"/>
        <end position="408"/>
    </location>
</feature>
<dbReference type="PROSITE" id="PS50850">
    <property type="entry name" value="MFS"/>
    <property type="match status" value="1"/>
</dbReference>
<dbReference type="PANTHER" id="PTHR23501">
    <property type="entry name" value="MAJOR FACILITATOR SUPERFAMILY"/>
    <property type="match status" value="1"/>
</dbReference>
<feature type="compositionally biased region" description="Low complexity" evidence="5">
    <location>
        <begin position="13"/>
        <end position="26"/>
    </location>
</feature>
<dbReference type="SUPFAM" id="SSF103473">
    <property type="entry name" value="MFS general substrate transporter"/>
    <property type="match status" value="1"/>
</dbReference>
<dbReference type="PANTHER" id="PTHR23501:SF198">
    <property type="entry name" value="AZOLE RESISTANCE PROTEIN 1-RELATED"/>
    <property type="match status" value="1"/>
</dbReference>
<dbReference type="Gene3D" id="1.20.1720.10">
    <property type="entry name" value="Multidrug resistance protein D"/>
    <property type="match status" value="1"/>
</dbReference>
<evidence type="ECO:0000256" key="3">
    <source>
        <dbReference type="ARBA" id="ARBA00022989"/>
    </source>
</evidence>
<sequence length="658" mass="69817">MATTATQVDRSSSRTGSTVTRESSSRAPSMISPATADISAEEGSQDEKKESLTPVTQAAATPTVDLDERQGPVLLSGFTFWAMYFCMLLSILLVALDVTLVSTAQTVIVADLGGVTQISWVVTAFLLTQASFMLFYGQVLSNFPSKACYLSAIVFFEVGSLICAVAQDMNTLIVGRAIAGIGASGIMISAMTILAESTTLQQRASLMGGLGVVFGVSMVLGPLIGGAIAQHIGWRWCFYINLPAGGLTIASIVFLLKTHPPLGQLIHKPMPLKEKINRLDFVGLLISLGWLVAITLPLQDGGIKYPWTDGRILGPLIASVFILALLVAWCGYRGREHALIPLALLKDRNLVGCSMVSCFCYLAVLVNIYYLPRFYQAVFGSSPTKSGVDLLPSVVAMSLVSFLGGVFAGKTGHYYTQMAISPLFGIAGSAMLYRINHNTSQGYLIGAQILVGIAMGACIQSPILAAQANVKRQLDISRAVGIVTFVQRVGGTIGNGIASGVFFSFLPQELSRNSVPAEYASKTLNQPETLDTFPAGAIQDGAKQAFARATANVLVIGVPAMVINLLLILLLIKCTNLRTKRMTPISQMLAIVLAALTGRSKSTTASGSDAEHAGKDVEKADEATEQEVEEEIVVASMAVPDMAKEGEATLDEDVAKRA</sequence>
<feature type="domain" description="Major facilitator superfamily (MFS) profile" evidence="7">
    <location>
        <begin position="83"/>
        <end position="576"/>
    </location>
</feature>
<organism evidence="8 9">
    <name type="scientific">Tilletia walkeri</name>
    <dbReference type="NCBI Taxonomy" id="117179"/>
    <lineage>
        <taxon>Eukaryota</taxon>
        <taxon>Fungi</taxon>
        <taxon>Dikarya</taxon>
        <taxon>Basidiomycota</taxon>
        <taxon>Ustilaginomycotina</taxon>
        <taxon>Exobasidiomycetes</taxon>
        <taxon>Tilletiales</taxon>
        <taxon>Tilletiaceae</taxon>
        <taxon>Tilletia</taxon>
    </lineage>
</organism>
<dbReference type="AlphaFoldDB" id="A0A8X7N6I8"/>
<evidence type="ECO:0000256" key="5">
    <source>
        <dbReference type="SAM" id="MobiDB-lite"/>
    </source>
</evidence>
<evidence type="ECO:0000256" key="6">
    <source>
        <dbReference type="SAM" id="Phobius"/>
    </source>
</evidence>
<keyword evidence="9" id="KW-1185">Reference proteome</keyword>
<evidence type="ECO:0000313" key="8">
    <source>
        <dbReference type="EMBL" id="KAE8267308.1"/>
    </source>
</evidence>
<feature type="transmembrane region" description="Helical" evidence="6">
    <location>
        <begin position="238"/>
        <end position="258"/>
    </location>
</feature>
<feature type="transmembrane region" description="Helical" evidence="6">
    <location>
        <begin position="173"/>
        <end position="194"/>
    </location>
</feature>
<evidence type="ECO:0000256" key="4">
    <source>
        <dbReference type="ARBA" id="ARBA00023136"/>
    </source>
</evidence>
<evidence type="ECO:0000313" key="9">
    <source>
        <dbReference type="Proteomes" id="UP000078113"/>
    </source>
</evidence>
<dbReference type="Pfam" id="PF07690">
    <property type="entry name" value="MFS_1"/>
    <property type="match status" value="1"/>
</dbReference>
<feature type="transmembrane region" description="Helical" evidence="6">
    <location>
        <begin position="441"/>
        <end position="464"/>
    </location>
</feature>
<feature type="transmembrane region" description="Helical" evidence="6">
    <location>
        <begin position="310"/>
        <end position="329"/>
    </location>
</feature>
<accession>A0A8X7N6I8</accession>